<evidence type="ECO:0000313" key="4">
    <source>
        <dbReference type="Proteomes" id="UP000315369"/>
    </source>
</evidence>
<keyword evidence="2" id="KW-0472">Membrane</keyword>
<reference evidence="3 4" key="1">
    <citation type="submission" date="2019-06" db="EMBL/GenBank/DDBJ databases">
        <authorList>
            <person name="Livingstone P."/>
            <person name="Whitworth D."/>
        </authorList>
    </citation>
    <scope>NUCLEOTIDE SEQUENCE [LARGE SCALE GENOMIC DNA]</scope>
    <source>
        <strain evidence="3 4">AM401</strain>
    </source>
</reference>
<gene>
    <name evidence="3" type="ORF">FJV41_48075</name>
</gene>
<comment type="caution">
    <text evidence="3">The sequence shown here is derived from an EMBL/GenBank/DDBJ whole genome shotgun (WGS) entry which is preliminary data.</text>
</comment>
<feature type="region of interest" description="Disordered" evidence="1">
    <location>
        <begin position="200"/>
        <end position="237"/>
    </location>
</feature>
<keyword evidence="4" id="KW-1185">Reference proteome</keyword>
<keyword evidence="2" id="KW-1133">Transmembrane helix</keyword>
<evidence type="ECO:0000256" key="1">
    <source>
        <dbReference type="SAM" id="MobiDB-lite"/>
    </source>
</evidence>
<keyword evidence="2" id="KW-0812">Transmembrane</keyword>
<accession>A0A540WIQ1</accession>
<feature type="region of interest" description="Disordered" evidence="1">
    <location>
        <begin position="1"/>
        <end position="24"/>
    </location>
</feature>
<protein>
    <submittedName>
        <fullName evidence="3">Uncharacterized protein</fullName>
    </submittedName>
</protein>
<evidence type="ECO:0000256" key="2">
    <source>
        <dbReference type="SAM" id="Phobius"/>
    </source>
</evidence>
<name>A0A540WIQ1_9BACT</name>
<feature type="compositionally biased region" description="Pro residues" evidence="1">
    <location>
        <begin position="222"/>
        <end position="235"/>
    </location>
</feature>
<dbReference type="AlphaFoldDB" id="A0A540WIQ1"/>
<feature type="transmembrane region" description="Helical" evidence="2">
    <location>
        <begin position="250"/>
        <end position="270"/>
    </location>
</feature>
<dbReference type="Proteomes" id="UP000315369">
    <property type="component" value="Unassembled WGS sequence"/>
</dbReference>
<dbReference type="OrthoDB" id="5510413at2"/>
<organism evidence="3 4">
    <name type="scientific">Myxococcus llanfairpwllgwyngyllgogerychwyrndrobwllllantysiliogogogochensis</name>
    <dbReference type="NCBI Taxonomy" id="2590453"/>
    <lineage>
        <taxon>Bacteria</taxon>
        <taxon>Pseudomonadati</taxon>
        <taxon>Myxococcota</taxon>
        <taxon>Myxococcia</taxon>
        <taxon>Myxococcales</taxon>
        <taxon>Cystobacterineae</taxon>
        <taxon>Myxococcaceae</taxon>
        <taxon>Myxococcus</taxon>
    </lineage>
</organism>
<proteinExistence type="predicted"/>
<dbReference type="EMBL" id="VIFM01000451">
    <property type="protein sequence ID" value="TQF08777.1"/>
    <property type="molecule type" value="Genomic_DNA"/>
</dbReference>
<evidence type="ECO:0000313" key="3">
    <source>
        <dbReference type="EMBL" id="TQF08777.1"/>
    </source>
</evidence>
<feature type="compositionally biased region" description="Pro residues" evidence="1">
    <location>
        <begin position="200"/>
        <end position="212"/>
    </location>
</feature>
<feature type="transmembrane region" description="Helical" evidence="2">
    <location>
        <begin position="307"/>
        <end position="325"/>
    </location>
</feature>
<sequence length="353" mass="36996">MGSAPTARTESARDATRGEQPLIPGLARRSCRGESDRVLISLVAVLSVVAQAPTALPQGPLSVLIAPPDATGAPAHIVEFAQEHVAEQLESRGLRVIRIENVTRKLPATRRRTLLRCKRTEAPCLQWLGTASKAEVVLVAELGPRAGGYRAGARAYAAKDGMLISEHFVLDVPEDKLLDALTQALDVVVLNTQRALRGLPPAPPIDDVPPPTRVARPSVKDAPPPVERVAPPPMETPSVAVATTSSARRWAWLPAAGGVVLAGVGTVFYLKARDRYDSLEKGTVDAPVRDSKALVSEGKQAQTVSRVALGVGAAGIVAGAVMFLWPDDPPPQVLPSAAVSSGGAMVGLSGTWP</sequence>